<accession>A0ABD5NJR0</accession>
<proteinExistence type="predicted"/>
<feature type="transmembrane region" description="Helical" evidence="1">
    <location>
        <begin position="20"/>
        <end position="43"/>
    </location>
</feature>
<evidence type="ECO:0000256" key="1">
    <source>
        <dbReference type="SAM" id="Phobius"/>
    </source>
</evidence>
<dbReference type="RefSeq" id="WP_256532212.1">
    <property type="nucleotide sequence ID" value="NZ_CP101824.1"/>
</dbReference>
<evidence type="ECO:0000313" key="2">
    <source>
        <dbReference type="EMBL" id="MFC3956849.1"/>
    </source>
</evidence>
<keyword evidence="3" id="KW-1185">Reference proteome</keyword>
<dbReference type="Proteomes" id="UP001595846">
    <property type="component" value="Unassembled WGS sequence"/>
</dbReference>
<dbReference type="GeneID" id="73904990"/>
<sequence length="55" mass="5852">MDPSAGRERSGVPWRSRVFWTVLASTVVVPLGVALVSSLLPLVRDAFAVSDVRAG</sequence>
<protein>
    <recommendedName>
        <fullName evidence="4">MFS transporter</fullName>
    </recommendedName>
</protein>
<dbReference type="AlphaFoldDB" id="A0ABD5NJR0"/>
<reference evidence="2 3" key="1">
    <citation type="journal article" date="2019" name="Int. J. Syst. Evol. Microbiol.">
        <title>The Global Catalogue of Microorganisms (GCM) 10K type strain sequencing project: providing services to taxonomists for standard genome sequencing and annotation.</title>
        <authorList>
            <consortium name="The Broad Institute Genomics Platform"/>
            <consortium name="The Broad Institute Genome Sequencing Center for Infectious Disease"/>
            <person name="Wu L."/>
            <person name="Ma J."/>
        </authorList>
    </citation>
    <scope>NUCLEOTIDE SEQUENCE [LARGE SCALE GENOMIC DNA]</scope>
    <source>
        <strain evidence="2 3">IBRC-M 10256</strain>
    </source>
</reference>
<name>A0ABD5NJR0_9EURY</name>
<organism evidence="2 3">
    <name type="scientific">Halovivax cerinus</name>
    <dbReference type="NCBI Taxonomy" id="1487865"/>
    <lineage>
        <taxon>Archaea</taxon>
        <taxon>Methanobacteriati</taxon>
        <taxon>Methanobacteriota</taxon>
        <taxon>Stenosarchaea group</taxon>
        <taxon>Halobacteria</taxon>
        <taxon>Halobacteriales</taxon>
        <taxon>Natrialbaceae</taxon>
        <taxon>Halovivax</taxon>
    </lineage>
</organism>
<gene>
    <name evidence="2" type="ORF">ACFOUR_00485</name>
</gene>
<evidence type="ECO:0008006" key="4">
    <source>
        <dbReference type="Google" id="ProtNLM"/>
    </source>
</evidence>
<dbReference type="EMBL" id="JBHSAQ010000001">
    <property type="protein sequence ID" value="MFC3956849.1"/>
    <property type="molecule type" value="Genomic_DNA"/>
</dbReference>
<keyword evidence="1" id="KW-0812">Transmembrane</keyword>
<evidence type="ECO:0000313" key="3">
    <source>
        <dbReference type="Proteomes" id="UP001595846"/>
    </source>
</evidence>
<comment type="caution">
    <text evidence="2">The sequence shown here is derived from an EMBL/GenBank/DDBJ whole genome shotgun (WGS) entry which is preliminary data.</text>
</comment>
<keyword evidence="1" id="KW-1133">Transmembrane helix</keyword>
<keyword evidence="1" id="KW-0472">Membrane</keyword>